<feature type="compositionally biased region" description="Polar residues" evidence="1">
    <location>
        <begin position="22"/>
        <end position="38"/>
    </location>
</feature>
<organism evidence="2 3">
    <name type="scientific">Sclerotinia borealis (strain F-4128)</name>
    <dbReference type="NCBI Taxonomy" id="1432307"/>
    <lineage>
        <taxon>Eukaryota</taxon>
        <taxon>Fungi</taxon>
        <taxon>Dikarya</taxon>
        <taxon>Ascomycota</taxon>
        <taxon>Pezizomycotina</taxon>
        <taxon>Leotiomycetes</taxon>
        <taxon>Helotiales</taxon>
        <taxon>Sclerotiniaceae</taxon>
        <taxon>Sclerotinia</taxon>
    </lineage>
</organism>
<evidence type="ECO:0000256" key="1">
    <source>
        <dbReference type="SAM" id="MobiDB-lite"/>
    </source>
</evidence>
<dbReference type="AlphaFoldDB" id="W9C1F0"/>
<keyword evidence="3" id="KW-1185">Reference proteome</keyword>
<proteinExistence type="predicted"/>
<dbReference type="Proteomes" id="UP000019487">
    <property type="component" value="Unassembled WGS sequence"/>
</dbReference>
<evidence type="ECO:0000313" key="2">
    <source>
        <dbReference type="EMBL" id="ESZ89726.1"/>
    </source>
</evidence>
<feature type="region of interest" description="Disordered" evidence="1">
    <location>
        <begin position="1"/>
        <end position="51"/>
    </location>
</feature>
<dbReference type="HOGENOM" id="CLU_1628046_0_0_1"/>
<gene>
    <name evidence="2" type="ORF">SBOR_9889</name>
</gene>
<comment type="caution">
    <text evidence="2">The sequence shown here is derived from an EMBL/GenBank/DDBJ whole genome shotgun (WGS) entry which is preliminary data.</text>
</comment>
<reference evidence="2 3" key="1">
    <citation type="journal article" date="2014" name="Genome Announc.">
        <title>Draft genome sequence of Sclerotinia borealis, a psychrophilic plant pathogenic fungus.</title>
        <authorList>
            <person name="Mardanov A.V."/>
            <person name="Beletsky A.V."/>
            <person name="Kadnikov V.V."/>
            <person name="Ignatov A.N."/>
            <person name="Ravin N.V."/>
        </authorList>
    </citation>
    <scope>NUCLEOTIDE SEQUENCE [LARGE SCALE GENOMIC DNA]</scope>
    <source>
        <strain evidence="3">F-4157</strain>
    </source>
</reference>
<dbReference type="EMBL" id="AYSA01000799">
    <property type="protein sequence ID" value="ESZ89726.1"/>
    <property type="molecule type" value="Genomic_DNA"/>
</dbReference>
<name>W9C1F0_SCLBF</name>
<evidence type="ECO:0000313" key="3">
    <source>
        <dbReference type="Proteomes" id="UP000019487"/>
    </source>
</evidence>
<protein>
    <submittedName>
        <fullName evidence="2">Uncharacterized protein</fullName>
    </submittedName>
</protein>
<accession>W9C1F0</accession>
<sequence length="163" mass="19348">MSRLPDLPQRFPPTPEILHYTPQRSTGKTNAAETSRNQWRAHRQKSQSNLSRVEAHTYPQTMTVREGFIQYWADISHEEMVALIPGEILPLLQKKLRQLLTDLNTDLKDRDRASKPVDFEYEFWRYWTNMSDKKLVNLVKEMEMMDVIKEEARREFMKGDGHN</sequence>